<keyword evidence="2" id="KW-1185">Reference proteome</keyword>
<comment type="caution">
    <text evidence="1">The sequence shown here is derived from an EMBL/GenBank/DDBJ whole genome shotgun (WGS) entry which is preliminary data.</text>
</comment>
<reference evidence="2" key="1">
    <citation type="journal article" date="2019" name="Int. J. Syst. Evol. Microbiol.">
        <title>The Global Catalogue of Microorganisms (GCM) 10K type strain sequencing project: providing services to taxonomists for standard genome sequencing and annotation.</title>
        <authorList>
            <consortium name="The Broad Institute Genomics Platform"/>
            <consortium name="The Broad Institute Genome Sequencing Center for Infectious Disease"/>
            <person name="Wu L."/>
            <person name="Ma J."/>
        </authorList>
    </citation>
    <scope>NUCLEOTIDE SEQUENCE [LARGE SCALE GENOMIC DNA]</scope>
    <source>
        <strain evidence="2">YIM 94188</strain>
    </source>
</reference>
<sequence>MIFTRRFGALAARPTFERVVCQDDLDRELHDLLDDADLEPTANEHAN</sequence>
<proteinExistence type="predicted"/>
<protein>
    <submittedName>
        <fullName evidence="1">Uncharacterized protein</fullName>
    </submittedName>
</protein>
<dbReference type="RefSeq" id="WP_168798406.1">
    <property type="nucleotide sequence ID" value="NZ_JBHSNS010000002.1"/>
</dbReference>
<dbReference type="Proteomes" id="UP001596072">
    <property type="component" value="Unassembled WGS sequence"/>
</dbReference>
<accession>A0ABW0ZCR1</accession>
<dbReference type="EMBL" id="JBHSNS010000002">
    <property type="protein sequence ID" value="MFC5728789.1"/>
    <property type="molecule type" value="Genomic_DNA"/>
</dbReference>
<gene>
    <name evidence="1" type="ORF">ACFPQB_07655</name>
</gene>
<evidence type="ECO:0000313" key="1">
    <source>
        <dbReference type="EMBL" id="MFC5728789.1"/>
    </source>
</evidence>
<name>A0ABW0ZCR1_9ACTN</name>
<organism evidence="1 2">
    <name type="scientific">Nocardioides vastitatis</name>
    <dbReference type="NCBI Taxonomy" id="2568655"/>
    <lineage>
        <taxon>Bacteria</taxon>
        <taxon>Bacillati</taxon>
        <taxon>Actinomycetota</taxon>
        <taxon>Actinomycetes</taxon>
        <taxon>Propionibacteriales</taxon>
        <taxon>Nocardioidaceae</taxon>
        <taxon>Nocardioides</taxon>
    </lineage>
</organism>
<evidence type="ECO:0000313" key="2">
    <source>
        <dbReference type="Proteomes" id="UP001596072"/>
    </source>
</evidence>